<keyword evidence="2" id="KW-0436">Ligase</keyword>
<dbReference type="PROSITE" id="PS51447">
    <property type="entry name" value="FDX_ACB"/>
    <property type="match status" value="1"/>
</dbReference>
<comment type="similarity">
    <text evidence="1">Belongs to the class-II aminoacyl-tRNA synthetase family.</text>
</comment>
<dbReference type="Proteomes" id="UP000061839">
    <property type="component" value="Chromosome"/>
</dbReference>
<dbReference type="Gene3D" id="3.30.70.380">
    <property type="entry name" value="Ferrodoxin-fold anticodon-binding domain"/>
    <property type="match status" value="1"/>
</dbReference>
<evidence type="ECO:0000256" key="2">
    <source>
        <dbReference type="ARBA" id="ARBA00022598"/>
    </source>
</evidence>
<dbReference type="SUPFAM" id="SSF55681">
    <property type="entry name" value="Class II aaRS and biotin synthetases"/>
    <property type="match status" value="1"/>
</dbReference>
<dbReference type="PATRIC" id="fig|1618207.4.peg.2275"/>
<keyword evidence="3" id="KW-0547">Nucleotide-binding</keyword>
<dbReference type="HOGENOM" id="CLU_022696_2_0_11"/>
<dbReference type="InterPro" id="IPR002319">
    <property type="entry name" value="Phenylalanyl-tRNA_Synthase"/>
</dbReference>
<keyword evidence="5" id="KW-0648">Protein biosynthesis</keyword>
<dbReference type="KEGG" id="ari:UM93_11225"/>
<dbReference type="AlphaFoldDB" id="A0A0D4C043"/>
<evidence type="ECO:0000256" key="3">
    <source>
        <dbReference type="ARBA" id="ARBA00022741"/>
    </source>
</evidence>
<name>A0A0D4C043_9MICC</name>
<dbReference type="GO" id="GO:0005524">
    <property type="term" value="F:ATP binding"/>
    <property type="evidence" value="ECO:0007669"/>
    <property type="project" value="UniProtKB-KW"/>
</dbReference>
<dbReference type="STRING" id="1618207.UM93_11225"/>
<evidence type="ECO:0000256" key="6">
    <source>
        <dbReference type="ARBA" id="ARBA00023146"/>
    </source>
</evidence>
<dbReference type="GO" id="GO:0006412">
    <property type="term" value="P:translation"/>
    <property type="evidence" value="ECO:0007669"/>
    <property type="project" value="UniProtKB-KW"/>
</dbReference>
<dbReference type="GO" id="GO:0043039">
    <property type="term" value="P:tRNA aminoacylation"/>
    <property type="evidence" value="ECO:0007669"/>
    <property type="project" value="InterPro"/>
</dbReference>
<evidence type="ECO:0000259" key="7">
    <source>
        <dbReference type="PROSITE" id="PS51447"/>
    </source>
</evidence>
<reference evidence="8 9" key="1">
    <citation type="journal article" date="2015" name="Genome Announc.">
        <title>Complete Genome Sequencing of Protease-Producing Novel Arthrobacter sp. Strain IHBB 11108 Using PacBio Single-Molecule Real-Time Sequencing Technology.</title>
        <authorList>
            <person name="Kiran S."/>
            <person name="Swarnkar M.K."/>
            <person name="Pal M."/>
            <person name="Thakur R."/>
            <person name="Tewari R."/>
            <person name="Singh A.K."/>
            <person name="Gulati A."/>
        </authorList>
    </citation>
    <scope>NUCLEOTIDE SEQUENCE [LARGE SCALE GENOMIC DNA]</scope>
    <source>
        <strain evidence="8 9">IHBB 11108</strain>
    </source>
</reference>
<dbReference type="EMBL" id="CP011005">
    <property type="protein sequence ID" value="AJT41944.1"/>
    <property type="molecule type" value="Genomic_DNA"/>
</dbReference>
<keyword evidence="9" id="KW-1185">Reference proteome</keyword>
<keyword evidence="4" id="KW-0067">ATP-binding</keyword>
<dbReference type="InterPro" id="IPR005121">
    <property type="entry name" value="Fdx_antiC-bd"/>
</dbReference>
<sequence length="378" mass="41725">MPNYLSLAELNEALSVPDLSDPSDGKHAMQLLLDEVITALSSNWQLASVTHRFNPLVATRDNYDRLGYSPGAVTRDSRYSRHVSPTVMLRSHTSAGIPALLDTLRETEERYDMLHVLPGLVYRRDAVDRHHVGTPHQLDIWRIKSRGMLGLPELHEMMQAVAQAVLPGCEWRATPTQHPYTSHGHQLDVLVTGANGSSEWLELGECGLIGSHILRAAGLEPRRWCGLAMGMGLDRALMLRKQINDIRLLRGTDPRVQSQLQDLSPWRPVSLMPPMHRDLSLVCDSSVDEETLGDVARTALGSRADELSALEILANTPADQLPAVARARLGIVEGQSNVLLRLTLQALDRTLTMSEANSLRDTVYLALHEGPVLELIAG</sequence>
<dbReference type="SUPFAM" id="SSF54991">
    <property type="entry name" value="Anticodon-binding domain of PheRS"/>
    <property type="match status" value="1"/>
</dbReference>
<dbReference type="GO" id="GO:0000049">
    <property type="term" value="F:tRNA binding"/>
    <property type="evidence" value="ECO:0007669"/>
    <property type="project" value="InterPro"/>
</dbReference>
<dbReference type="RefSeq" id="WP_045075628.1">
    <property type="nucleotide sequence ID" value="NZ_CP011005.1"/>
</dbReference>
<proteinExistence type="inferred from homology"/>
<accession>A0A0D4C043</accession>
<evidence type="ECO:0000256" key="1">
    <source>
        <dbReference type="ARBA" id="ARBA00008226"/>
    </source>
</evidence>
<organism evidence="8 9">
    <name type="scientific">Psychromicrobium lacuslunae</name>
    <dbReference type="NCBI Taxonomy" id="1618207"/>
    <lineage>
        <taxon>Bacteria</taxon>
        <taxon>Bacillati</taxon>
        <taxon>Actinomycetota</taxon>
        <taxon>Actinomycetes</taxon>
        <taxon>Micrococcales</taxon>
        <taxon>Micrococcaceae</taxon>
        <taxon>Psychromicrobium</taxon>
    </lineage>
</organism>
<dbReference type="InterPro" id="IPR045864">
    <property type="entry name" value="aa-tRNA-synth_II/BPL/LPL"/>
</dbReference>
<evidence type="ECO:0000256" key="5">
    <source>
        <dbReference type="ARBA" id="ARBA00022917"/>
    </source>
</evidence>
<evidence type="ECO:0000256" key="4">
    <source>
        <dbReference type="ARBA" id="ARBA00022840"/>
    </source>
</evidence>
<dbReference type="GO" id="GO:0004812">
    <property type="term" value="F:aminoacyl-tRNA ligase activity"/>
    <property type="evidence" value="ECO:0007669"/>
    <property type="project" value="UniProtKB-KW"/>
</dbReference>
<dbReference type="InterPro" id="IPR036690">
    <property type="entry name" value="Fdx_antiC-bd_sf"/>
</dbReference>
<protein>
    <submittedName>
        <fullName evidence="8">Phenylalanyl-tRNA synthetase subunit alpha</fullName>
    </submittedName>
</protein>
<dbReference type="Gene3D" id="3.30.930.10">
    <property type="entry name" value="Bira Bifunctional Protein, Domain 2"/>
    <property type="match status" value="1"/>
</dbReference>
<feature type="domain" description="FDX-ACB" evidence="7">
    <location>
        <begin position="270"/>
        <end position="378"/>
    </location>
</feature>
<evidence type="ECO:0000313" key="8">
    <source>
        <dbReference type="EMBL" id="AJT41944.1"/>
    </source>
</evidence>
<dbReference type="Pfam" id="PF01409">
    <property type="entry name" value="tRNA-synt_2d"/>
    <property type="match status" value="1"/>
</dbReference>
<gene>
    <name evidence="8" type="ORF">UM93_11225</name>
</gene>
<evidence type="ECO:0000313" key="9">
    <source>
        <dbReference type="Proteomes" id="UP000061839"/>
    </source>
</evidence>
<dbReference type="OrthoDB" id="489670at2"/>
<keyword evidence="6 8" id="KW-0030">Aminoacyl-tRNA synthetase</keyword>
<dbReference type="SMART" id="SM00896">
    <property type="entry name" value="FDX-ACB"/>
    <property type="match status" value="1"/>
</dbReference>